<dbReference type="Gene3D" id="3.90.1150.10">
    <property type="entry name" value="Aspartate Aminotransferase, domain 1"/>
    <property type="match status" value="1"/>
</dbReference>
<dbReference type="GO" id="GO:0019441">
    <property type="term" value="P:L-tryptophan catabolic process to kynurenine"/>
    <property type="evidence" value="ECO:0007669"/>
    <property type="project" value="TreeGrafter"/>
</dbReference>
<reference evidence="4 5" key="1">
    <citation type="submission" date="2022-09" db="EMBL/GenBank/DDBJ databases">
        <authorList>
            <person name="Palmer J.M."/>
        </authorList>
    </citation>
    <scope>NUCLEOTIDE SEQUENCE [LARGE SCALE GENOMIC DNA]</scope>
    <source>
        <strain evidence="4 5">DSM 7382</strain>
    </source>
</reference>
<dbReference type="InterPro" id="IPR015424">
    <property type="entry name" value="PyrdxlP-dep_Trfase"/>
</dbReference>
<evidence type="ECO:0000256" key="2">
    <source>
        <dbReference type="ARBA" id="ARBA00022801"/>
    </source>
</evidence>
<dbReference type="GO" id="GO:0009435">
    <property type="term" value="P:NAD+ biosynthetic process"/>
    <property type="evidence" value="ECO:0007669"/>
    <property type="project" value="InterPro"/>
</dbReference>
<comment type="caution">
    <text evidence="4">The sequence shown here is derived from an EMBL/GenBank/DDBJ whole genome shotgun (WGS) entry which is preliminary data.</text>
</comment>
<dbReference type="GO" id="GO:0043420">
    <property type="term" value="P:anthranilate metabolic process"/>
    <property type="evidence" value="ECO:0007669"/>
    <property type="project" value="TreeGrafter"/>
</dbReference>
<dbReference type="SUPFAM" id="SSF53383">
    <property type="entry name" value="PLP-dependent transferases"/>
    <property type="match status" value="1"/>
</dbReference>
<dbReference type="PANTHER" id="PTHR14084">
    <property type="entry name" value="KYNURENINASE"/>
    <property type="match status" value="1"/>
</dbReference>
<gene>
    <name evidence="4" type="ORF">QCA50_003170</name>
</gene>
<name>A0AAW0GVM7_9APHY</name>
<evidence type="ECO:0000313" key="4">
    <source>
        <dbReference type="EMBL" id="KAK7693601.1"/>
    </source>
</evidence>
<evidence type="ECO:0000313" key="5">
    <source>
        <dbReference type="Proteomes" id="UP001385951"/>
    </source>
</evidence>
<dbReference type="GO" id="GO:0005737">
    <property type="term" value="C:cytoplasm"/>
    <property type="evidence" value="ECO:0007669"/>
    <property type="project" value="InterPro"/>
</dbReference>
<proteinExistence type="predicted"/>
<dbReference type="AlphaFoldDB" id="A0AAW0GVM7"/>
<dbReference type="EMBL" id="JASBNA010000003">
    <property type="protein sequence ID" value="KAK7693601.1"/>
    <property type="molecule type" value="Genomic_DNA"/>
</dbReference>
<dbReference type="GO" id="GO:0030429">
    <property type="term" value="F:kynureninase activity"/>
    <property type="evidence" value="ECO:0007669"/>
    <property type="project" value="InterPro"/>
</dbReference>
<dbReference type="PANTHER" id="PTHR14084:SF0">
    <property type="entry name" value="KYNURENINASE"/>
    <property type="match status" value="1"/>
</dbReference>
<dbReference type="InterPro" id="IPR015422">
    <property type="entry name" value="PyrdxlP-dep_Trfase_small"/>
</dbReference>
<evidence type="ECO:0000256" key="3">
    <source>
        <dbReference type="ARBA" id="ARBA00022898"/>
    </source>
</evidence>
<keyword evidence="1" id="KW-0662">Pyridine nucleotide biosynthesis</keyword>
<dbReference type="Pfam" id="PF22580">
    <property type="entry name" value="KYNU_C"/>
    <property type="match status" value="1"/>
</dbReference>
<accession>A0AAW0GVM7</accession>
<keyword evidence="3" id="KW-0663">Pyridoxal phosphate</keyword>
<sequence length="166" mass="17938">MPPQFKAIPGAQGFQQSNPSVLATASLIGSLQVFHEAGGMAPLRERSLKLTGHLDALLKKSKWWISPEAAALRVGREDDPDKSIRFTITTPSDPASRGSQLSLLFLPTDGRTMPLVMSALAAYGVIGDSRKPDVIRLAPTALYNTMEDVERAAEVLEIVMHEVAES</sequence>
<dbReference type="Proteomes" id="UP001385951">
    <property type="component" value="Unassembled WGS sequence"/>
</dbReference>
<keyword evidence="2" id="KW-0378">Hydrolase</keyword>
<evidence type="ECO:0000256" key="1">
    <source>
        <dbReference type="ARBA" id="ARBA00022642"/>
    </source>
</evidence>
<protein>
    <recommendedName>
        <fullName evidence="6">Aminotransferase class V domain-containing protein</fullName>
    </recommendedName>
</protein>
<dbReference type="Gene3D" id="3.40.640.10">
    <property type="entry name" value="Type I PLP-dependent aspartate aminotransferase-like (Major domain)"/>
    <property type="match status" value="1"/>
</dbReference>
<evidence type="ECO:0008006" key="6">
    <source>
        <dbReference type="Google" id="ProtNLM"/>
    </source>
</evidence>
<organism evidence="4 5">
    <name type="scientific">Cerrena zonata</name>
    <dbReference type="NCBI Taxonomy" id="2478898"/>
    <lineage>
        <taxon>Eukaryota</taxon>
        <taxon>Fungi</taxon>
        <taxon>Dikarya</taxon>
        <taxon>Basidiomycota</taxon>
        <taxon>Agaricomycotina</taxon>
        <taxon>Agaricomycetes</taxon>
        <taxon>Polyporales</taxon>
        <taxon>Cerrenaceae</taxon>
        <taxon>Cerrena</taxon>
    </lineage>
</organism>
<keyword evidence="5" id="KW-1185">Reference proteome</keyword>
<dbReference type="GO" id="GO:0030170">
    <property type="term" value="F:pyridoxal phosphate binding"/>
    <property type="evidence" value="ECO:0007669"/>
    <property type="project" value="InterPro"/>
</dbReference>
<dbReference type="InterPro" id="IPR010111">
    <property type="entry name" value="Kynureninase"/>
</dbReference>
<dbReference type="InterPro" id="IPR015421">
    <property type="entry name" value="PyrdxlP-dep_Trfase_major"/>
</dbReference>